<feature type="domain" description="Gamma tubulin complex component protein N-terminal" evidence="7">
    <location>
        <begin position="208"/>
        <end position="383"/>
    </location>
</feature>
<evidence type="ECO:0000256" key="4">
    <source>
        <dbReference type="ARBA" id="ARBA00023212"/>
    </source>
</evidence>
<dbReference type="EMBL" id="MTSL01000205">
    <property type="protein sequence ID" value="PJF16836.1"/>
    <property type="molecule type" value="Genomic_DNA"/>
</dbReference>
<keyword evidence="9" id="KW-1185">Reference proteome</keyword>
<evidence type="ECO:0000256" key="1">
    <source>
        <dbReference type="ARBA" id="ARBA00010337"/>
    </source>
</evidence>
<proteinExistence type="inferred from homology"/>
<dbReference type="GO" id="GO:0007020">
    <property type="term" value="P:microtubule nucleation"/>
    <property type="evidence" value="ECO:0007669"/>
    <property type="project" value="InterPro"/>
</dbReference>
<dbReference type="GO" id="GO:0043015">
    <property type="term" value="F:gamma-tubulin binding"/>
    <property type="evidence" value="ECO:0007669"/>
    <property type="project" value="InterPro"/>
</dbReference>
<sequence>MSEFRKYRLVSKLLDHYGVAAAPQNATDLGRILGLAKLLAGYVATEIPFQPISSEAGKPERIMPEPTYRKISPVIEDIVPSIAHRNGSITNDDSLLEEVKTFKNDYEWTAASFPTPLQEVLLIEDSLFLLLGISGRYVLFDDAEEFGVFIDETLTSSLFDSILPVLNIGCYYKYLELFSQQCAAYENGSVCQALSSSLQSLLVVSQSSLQPFDRNLKVLYELARTINEGKIRGGAILVELERLMTVYAGDKAVRSLLEPILITCGTPILSMLSKWLRSGTADDPCGEYFVRQRTMFDVEGRTENPILDAFIVVDRNLPSIFQPSVQKIVRIGAYQSILRAYCGDSDSYSIEGLDALLSTSISYEIRRVTALVDKCLGILNRQMLLQLVAEDRLRHALRNDLNKPGPAVIQARVKSSWENIQKSSYAHRDDFSRVQCYQAELGLWEHLGRITNDGTREESSYPHDPLQGLDLFSLQVKFDFPDTLIFDANILAKYELIFRFLFRIVDLTREISRSPKFSSKTHRSVVRRFQLIRRQMLHFLQNIHQYLSYEVLEPSWHSLDESITRATGLDEILQVHSKFLDLCLRQAMLTNSKLMRILNLLFNQCARLAGLNVLDLESPESAARLSSITSEFNKMIRMFLEALQYFSSRDYDYHLGNLFSRIDYNSFYYATSYGSDAHDQNARRHHLPIMTE</sequence>
<comment type="similarity">
    <text evidence="1 5">Belongs to the TUBGCP family.</text>
</comment>
<keyword evidence="2 5" id="KW-0963">Cytoplasm</keyword>
<name>A0A2H9TGI8_9FUNG</name>
<dbReference type="OrthoDB" id="2192946at2759"/>
<evidence type="ECO:0000256" key="3">
    <source>
        <dbReference type="ARBA" id="ARBA00022701"/>
    </source>
</evidence>
<dbReference type="GO" id="GO:0000930">
    <property type="term" value="C:gamma-tubulin complex"/>
    <property type="evidence" value="ECO:0007669"/>
    <property type="project" value="TreeGrafter"/>
</dbReference>
<dbReference type="GO" id="GO:0005874">
    <property type="term" value="C:microtubule"/>
    <property type="evidence" value="ECO:0007669"/>
    <property type="project" value="UniProtKB-KW"/>
</dbReference>
<evidence type="ECO:0000256" key="5">
    <source>
        <dbReference type="RuleBase" id="RU363050"/>
    </source>
</evidence>
<dbReference type="PANTHER" id="PTHR19302:SF13">
    <property type="entry name" value="GAMMA-TUBULIN COMPLEX COMPONENT 2"/>
    <property type="match status" value="1"/>
</dbReference>
<accession>A0A2H9TGI8</accession>
<comment type="caution">
    <text evidence="8">The sequence shown here is derived from an EMBL/GenBank/DDBJ whole genome shotgun (WGS) entry which is preliminary data.</text>
</comment>
<dbReference type="Pfam" id="PF04130">
    <property type="entry name" value="GCP_C_terminal"/>
    <property type="match status" value="1"/>
</dbReference>
<evidence type="ECO:0000259" key="7">
    <source>
        <dbReference type="Pfam" id="PF17681"/>
    </source>
</evidence>
<dbReference type="InterPro" id="IPR042241">
    <property type="entry name" value="GCP_C_sf"/>
</dbReference>
<dbReference type="GO" id="GO:0000922">
    <property type="term" value="C:spindle pole"/>
    <property type="evidence" value="ECO:0007669"/>
    <property type="project" value="InterPro"/>
</dbReference>
<dbReference type="InterPro" id="IPR041470">
    <property type="entry name" value="GCP_N"/>
</dbReference>
<dbReference type="GO" id="GO:0051321">
    <property type="term" value="P:meiotic cell cycle"/>
    <property type="evidence" value="ECO:0007669"/>
    <property type="project" value="TreeGrafter"/>
</dbReference>
<dbReference type="GO" id="GO:0031122">
    <property type="term" value="P:cytoplasmic microtubule organization"/>
    <property type="evidence" value="ECO:0007669"/>
    <property type="project" value="TreeGrafter"/>
</dbReference>
<dbReference type="PANTHER" id="PTHR19302">
    <property type="entry name" value="GAMMA TUBULIN COMPLEX PROTEIN"/>
    <property type="match status" value="1"/>
</dbReference>
<evidence type="ECO:0000313" key="9">
    <source>
        <dbReference type="Proteomes" id="UP000240830"/>
    </source>
</evidence>
<protein>
    <recommendedName>
        <fullName evidence="5">Spindle pole body component</fullName>
    </recommendedName>
</protein>
<dbReference type="Proteomes" id="UP000240830">
    <property type="component" value="Unassembled WGS sequence"/>
</dbReference>
<dbReference type="GO" id="GO:0051225">
    <property type="term" value="P:spindle assembly"/>
    <property type="evidence" value="ECO:0007669"/>
    <property type="project" value="TreeGrafter"/>
</dbReference>
<evidence type="ECO:0000313" key="8">
    <source>
        <dbReference type="EMBL" id="PJF16836.1"/>
    </source>
</evidence>
<evidence type="ECO:0000256" key="2">
    <source>
        <dbReference type="ARBA" id="ARBA00022490"/>
    </source>
</evidence>
<organism evidence="8 9">
    <name type="scientific">Paramicrosporidium saccamoebae</name>
    <dbReference type="NCBI Taxonomy" id="1246581"/>
    <lineage>
        <taxon>Eukaryota</taxon>
        <taxon>Fungi</taxon>
        <taxon>Fungi incertae sedis</taxon>
        <taxon>Cryptomycota</taxon>
        <taxon>Cryptomycota incertae sedis</taxon>
        <taxon>Paramicrosporidium</taxon>
    </lineage>
</organism>
<reference evidence="8 9" key="1">
    <citation type="submission" date="2016-10" db="EMBL/GenBank/DDBJ databases">
        <title>The genome of Paramicrosporidium saccamoebae is the missing link in understanding Cryptomycota and Microsporidia evolution.</title>
        <authorList>
            <person name="Quandt C.A."/>
            <person name="Beaudet D."/>
            <person name="Corsaro D."/>
            <person name="Michel R."/>
            <person name="Corradi N."/>
            <person name="James T."/>
        </authorList>
    </citation>
    <scope>NUCLEOTIDE SEQUENCE [LARGE SCALE GENOMIC DNA]</scope>
    <source>
        <strain evidence="8 9">KSL3</strain>
    </source>
</reference>
<dbReference type="GO" id="GO:0051011">
    <property type="term" value="F:microtubule minus-end binding"/>
    <property type="evidence" value="ECO:0007669"/>
    <property type="project" value="TreeGrafter"/>
</dbReference>
<dbReference type="InterPro" id="IPR040457">
    <property type="entry name" value="GCP_C"/>
</dbReference>
<keyword evidence="4 5" id="KW-0206">Cytoskeleton</keyword>
<evidence type="ECO:0000259" key="6">
    <source>
        <dbReference type="Pfam" id="PF04130"/>
    </source>
</evidence>
<feature type="domain" description="Gamma tubulin complex component C-terminal" evidence="6">
    <location>
        <begin position="391"/>
        <end position="668"/>
    </location>
</feature>
<dbReference type="Gene3D" id="1.20.120.1900">
    <property type="entry name" value="Gamma-tubulin complex, C-terminal domain"/>
    <property type="match status" value="1"/>
</dbReference>
<dbReference type="GO" id="GO:0000278">
    <property type="term" value="P:mitotic cell cycle"/>
    <property type="evidence" value="ECO:0007669"/>
    <property type="project" value="TreeGrafter"/>
</dbReference>
<dbReference type="AlphaFoldDB" id="A0A2H9TGI8"/>
<dbReference type="STRING" id="1246581.A0A2H9TGI8"/>
<dbReference type="Pfam" id="PF17681">
    <property type="entry name" value="GCP_N_terminal"/>
    <property type="match status" value="2"/>
</dbReference>
<dbReference type="GO" id="GO:0005816">
    <property type="term" value="C:spindle pole body"/>
    <property type="evidence" value="ECO:0007669"/>
    <property type="project" value="UniProtKB-ARBA"/>
</dbReference>
<dbReference type="InterPro" id="IPR007259">
    <property type="entry name" value="GCP"/>
</dbReference>
<keyword evidence="3 5" id="KW-0493">Microtubule</keyword>
<comment type="subcellular location">
    <subcellularLocation>
        <location evidence="5">Cytoplasm</location>
        <location evidence="5">Cytoskeleton</location>
        <location evidence="5">Microtubule organizing center</location>
    </subcellularLocation>
</comment>
<gene>
    <name evidence="8" type="ORF">PSACC_03364</name>
</gene>
<feature type="domain" description="Gamma tubulin complex component protein N-terminal" evidence="7">
    <location>
        <begin position="123"/>
        <end position="202"/>
    </location>
</feature>